<dbReference type="GO" id="GO:0008270">
    <property type="term" value="F:zinc ion binding"/>
    <property type="evidence" value="ECO:0007669"/>
    <property type="project" value="InterPro"/>
</dbReference>
<evidence type="ECO:0000256" key="4">
    <source>
        <dbReference type="ARBA" id="ARBA00022833"/>
    </source>
</evidence>
<dbReference type="PANTHER" id="PTHR11002">
    <property type="entry name" value="CARBONIC ANHYDRASE"/>
    <property type="match status" value="1"/>
</dbReference>
<evidence type="ECO:0000256" key="7">
    <source>
        <dbReference type="PIRSR" id="PIRSR601765-1"/>
    </source>
</evidence>
<keyword evidence="4 7" id="KW-0862">Zinc</keyword>
<feature type="binding site" evidence="7">
    <location>
        <position position="430"/>
    </location>
    <ligand>
        <name>Zn(2+)</name>
        <dbReference type="ChEBI" id="CHEBI:29105"/>
    </ligand>
</feature>
<dbReference type="AlphaFoldDB" id="A0A9W8K543"/>
<proteinExistence type="inferred from homology"/>
<sequence>MVAHSRLTYDQLFSQLETEYHHKFVPASVLFWTQHGQHAMRLEAPSLMREFKDQMTVGRDPEGYLFYKNVDDLDLERSSRYIMFPNVYKTKTDHAVVVQFFHNDPSKCYAQFIAKDENITVDFCIDNGKTGTWTKLVQGSAHAKLKKYSDEETATLTVPAIGKQATFELKGDQSVPETWGEISFKHLSELSTPSGSRSFVDFSPDRLLFFPKQQNADFTAVFIPSEALARPDALGTTSIETQTVVWSDISIQFALQPLPPSSLQDSFYPIFSSASAFWPPMPLSALVHNCKFTTAAVIRSPCNLGGANACTHGYTLTGRRAPALTTEENRHSKRRCLDKVTYAHFQARSRHIKTAAMATLSATSTRTLMLSKPNVLNRKHAGRRNHSTLAELFKGNQQFMAEMSKENPGLLSSLAKDGQRPPFMLVDCSDSRVNEQGIFCAQPGTMFTAGNIANRFDEDDINSHVVVLGHYGCGGVAASMMPVSMKTPADVAVQTWIEPIRQTYLTSTRPAIVAHREKGLTGSFTTPDLHDPAFRALVEENVKSNVEKIAKSVVVRNHYASLVGKPIPPLSENSPTNEAGDLFIHGWVYDVENGRVSDLGVSVGPPGRPLPPSPFPRIASD</sequence>
<dbReference type="GO" id="GO:0004089">
    <property type="term" value="F:carbonate dehydratase activity"/>
    <property type="evidence" value="ECO:0007669"/>
    <property type="project" value="UniProtKB-EC"/>
</dbReference>
<dbReference type="OrthoDB" id="2964870at2759"/>
<dbReference type="EC" id="4.2.1.1" evidence="2"/>
<keyword evidence="3 7" id="KW-0479">Metal-binding</keyword>
<dbReference type="Pfam" id="PF00484">
    <property type="entry name" value="Pro_CA"/>
    <property type="match status" value="1"/>
</dbReference>
<evidence type="ECO:0000313" key="9">
    <source>
        <dbReference type="EMBL" id="KAJ3512021.1"/>
    </source>
</evidence>
<keyword evidence="5" id="KW-0456">Lyase</keyword>
<reference evidence="9" key="1">
    <citation type="submission" date="2022-07" db="EMBL/GenBank/DDBJ databases">
        <title>Genome Sequence of Agrocybe chaxingu.</title>
        <authorList>
            <person name="Buettner E."/>
        </authorList>
    </citation>
    <scope>NUCLEOTIDE SEQUENCE</scope>
    <source>
        <strain evidence="9">MP-N11</strain>
    </source>
</reference>
<accession>A0A9W8K543</accession>
<evidence type="ECO:0000256" key="2">
    <source>
        <dbReference type="ARBA" id="ARBA00012925"/>
    </source>
</evidence>
<comment type="cofactor">
    <cofactor evidence="7">
        <name>Zn(2+)</name>
        <dbReference type="ChEBI" id="CHEBI:29105"/>
    </cofactor>
    <text evidence="7">Binds 1 zinc ion per subunit.</text>
</comment>
<dbReference type="InterPro" id="IPR001765">
    <property type="entry name" value="Carbonic_anhydrase"/>
</dbReference>
<protein>
    <recommendedName>
        <fullName evidence="2">carbonic anhydrase</fullName>
        <ecNumber evidence="2">4.2.1.1</ecNumber>
    </recommendedName>
</protein>
<organism evidence="9 10">
    <name type="scientific">Agrocybe chaxingu</name>
    <dbReference type="NCBI Taxonomy" id="84603"/>
    <lineage>
        <taxon>Eukaryota</taxon>
        <taxon>Fungi</taxon>
        <taxon>Dikarya</taxon>
        <taxon>Basidiomycota</taxon>
        <taxon>Agaricomycotina</taxon>
        <taxon>Agaricomycetes</taxon>
        <taxon>Agaricomycetidae</taxon>
        <taxon>Agaricales</taxon>
        <taxon>Agaricineae</taxon>
        <taxon>Strophariaceae</taxon>
        <taxon>Agrocybe</taxon>
    </lineage>
</organism>
<comment type="caution">
    <text evidence="9">The sequence shown here is derived from an EMBL/GenBank/DDBJ whole genome shotgun (WGS) entry which is preliminary data.</text>
</comment>
<comment type="similarity">
    <text evidence="1">Belongs to the beta-class carbonic anhydrase family.</text>
</comment>
<evidence type="ECO:0000313" key="10">
    <source>
        <dbReference type="Proteomes" id="UP001148786"/>
    </source>
</evidence>
<feature type="compositionally biased region" description="Pro residues" evidence="8">
    <location>
        <begin position="606"/>
        <end position="615"/>
    </location>
</feature>
<feature type="binding site" evidence="7">
    <location>
        <position position="428"/>
    </location>
    <ligand>
        <name>Zn(2+)</name>
        <dbReference type="ChEBI" id="CHEBI:29105"/>
    </ligand>
</feature>
<dbReference type="GO" id="GO:0034599">
    <property type="term" value="P:cellular response to oxidative stress"/>
    <property type="evidence" value="ECO:0007669"/>
    <property type="project" value="TreeGrafter"/>
</dbReference>
<evidence type="ECO:0000256" key="5">
    <source>
        <dbReference type="ARBA" id="ARBA00023239"/>
    </source>
</evidence>
<evidence type="ECO:0000256" key="6">
    <source>
        <dbReference type="ARBA" id="ARBA00048348"/>
    </source>
</evidence>
<dbReference type="Gene3D" id="3.40.1050.10">
    <property type="entry name" value="Carbonic anhydrase"/>
    <property type="match status" value="1"/>
</dbReference>
<feature type="binding site" evidence="7">
    <location>
        <position position="470"/>
    </location>
    <ligand>
        <name>Zn(2+)</name>
        <dbReference type="ChEBI" id="CHEBI:29105"/>
    </ligand>
</feature>
<gene>
    <name evidence="9" type="ORF">NLJ89_g3767</name>
</gene>
<dbReference type="SUPFAM" id="SSF53056">
    <property type="entry name" value="beta-carbonic anhydrase, cab"/>
    <property type="match status" value="1"/>
</dbReference>
<feature type="region of interest" description="Disordered" evidence="8">
    <location>
        <begin position="600"/>
        <end position="621"/>
    </location>
</feature>
<evidence type="ECO:0000256" key="3">
    <source>
        <dbReference type="ARBA" id="ARBA00022723"/>
    </source>
</evidence>
<dbReference type="EMBL" id="JANKHO010000287">
    <property type="protein sequence ID" value="KAJ3512021.1"/>
    <property type="molecule type" value="Genomic_DNA"/>
</dbReference>
<dbReference type="InterPro" id="IPR036874">
    <property type="entry name" value="Carbonic_anhydrase_sf"/>
</dbReference>
<evidence type="ECO:0000256" key="8">
    <source>
        <dbReference type="SAM" id="MobiDB-lite"/>
    </source>
</evidence>
<feature type="binding site" evidence="7">
    <location>
        <position position="473"/>
    </location>
    <ligand>
        <name>Zn(2+)</name>
        <dbReference type="ChEBI" id="CHEBI:29105"/>
    </ligand>
</feature>
<dbReference type="SMART" id="SM00947">
    <property type="entry name" value="Pro_CA"/>
    <property type="match status" value="1"/>
</dbReference>
<evidence type="ECO:0000256" key="1">
    <source>
        <dbReference type="ARBA" id="ARBA00006217"/>
    </source>
</evidence>
<dbReference type="Proteomes" id="UP001148786">
    <property type="component" value="Unassembled WGS sequence"/>
</dbReference>
<dbReference type="GO" id="GO:0071244">
    <property type="term" value="P:cellular response to carbon dioxide"/>
    <property type="evidence" value="ECO:0007669"/>
    <property type="project" value="TreeGrafter"/>
</dbReference>
<name>A0A9W8K543_9AGAR</name>
<keyword evidence="10" id="KW-1185">Reference proteome</keyword>
<comment type="catalytic activity">
    <reaction evidence="6">
        <text>hydrogencarbonate + H(+) = CO2 + H2O</text>
        <dbReference type="Rhea" id="RHEA:10748"/>
        <dbReference type="ChEBI" id="CHEBI:15377"/>
        <dbReference type="ChEBI" id="CHEBI:15378"/>
        <dbReference type="ChEBI" id="CHEBI:16526"/>
        <dbReference type="ChEBI" id="CHEBI:17544"/>
        <dbReference type="EC" id="4.2.1.1"/>
    </reaction>
</comment>
<dbReference type="PANTHER" id="PTHR11002:SF76">
    <property type="entry name" value="CARBONIC ANHYDRASE"/>
    <property type="match status" value="1"/>
</dbReference>